<sequence length="384" mass="42881">DVPPEVLCRILLLTDGQTILRCSAVSRQWHQTIAGCVELQYELQLRKAGLVCGLPRSMTTVDKLQALAKHLRAWEKLDWTSKTVVNLPAALDPAMQHRLVDGVFALQEDGTESIHTVTLEENPRVTTHALGLNPGTFVSLAMDPTQDLLVCAYPTLGRGSESLTLAFRSLSVNQCHPMARHTTITVDTGNDYEPRAIHIADDVVGMLYGDPGVIRVWDGRTGTLLADAQQETFEPDFQFLSPRVFVTICSTDSGWLDIFMITPSEGAVHVARLRLPEGARQEGEPAWIPGGVEIHSGPVCRHPIPGTFSPANEHRIYLIPYRLALAHGHVPHIRLMVHHRTLAGYVSQYVREGRTEYIDLEWQNWGPRGSRMMPTRHTGLHWVW</sequence>
<evidence type="ECO:0000313" key="3">
    <source>
        <dbReference type="Proteomes" id="UP001221142"/>
    </source>
</evidence>
<feature type="domain" description="F-box" evidence="1">
    <location>
        <begin position="1"/>
        <end position="44"/>
    </location>
</feature>
<dbReference type="AlphaFoldDB" id="A0AAD7CEP4"/>
<evidence type="ECO:0000313" key="2">
    <source>
        <dbReference type="EMBL" id="KAJ7644951.1"/>
    </source>
</evidence>
<name>A0AAD7CEP4_9AGAR</name>
<keyword evidence="3" id="KW-1185">Reference proteome</keyword>
<gene>
    <name evidence="2" type="ORF">FB45DRAFT_736878</name>
</gene>
<feature type="non-terminal residue" evidence="2">
    <location>
        <position position="384"/>
    </location>
</feature>
<dbReference type="EMBL" id="JARKIF010000003">
    <property type="protein sequence ID" value="KAJ7644951.1"/>
    <property type="molecule type" value="Genomic_DNA"/>
</dbReference>
<dbReference type="PROSITE" id="PS50181">
    <property type="entry name" value="FBOX"/>
    <property type="match status" value="1"/>
</dbReference>
<comment type="caution">
    <text evidence="2">The sequence shown here is derived from an EMBL/GenBank/DDBJ whole genome shotgun (WGS) entry which is preliminary data.</text>
</comment>
<dbReference type="SUPFAM" id="SSF81383">
    <property type="entry name" value="F-box domain"/>
    <property type="match status" value="1"/>
</dbReference>
<dbReference type="Proteomes" id="UP001221142">
    <property type="component" value="Unassembled WGS sequence"/>
</dbReference>
<protein>
    <recommendedName>
        <fullName evidence="1">F-box domain-containing protein</fullName>
    </recommendedName>
</protein>
<accession>A0AAD7CEP4</accession>
<dbReference type="InterPro" id="IPR001810">
    <property type="entry name" value="F-box_dom"/>
</dbReference>
<dbReference type="InterPro" id="IPR036047">
    <property type="entry name" value="F-box-like_dom_sf"/>
</dbReference>
<evidence type="ECO:0000259" key="1">
    <source>
        <dbReference type="PROSITE" id="PS50181"/>
    </source>
</evidence>
<dbReference type="Gene3D" id="1.20.1280.50">
    <property type="match status" value="1"/>
</dbReference>
<reference evidence="2" key="1">
    <citation type="submission" date="2023-03" db="EMBL/GenBank/DDBJ databases">
        <title>Massive genome expansion in bonnet fungi (Mycena s.s.) driven by repeated elements and novel gene families across ecological guilds.</title>
        <authorList>
            <consortium name="Lawrence Berkeley National Laboratory"/>
            <person name="Harder C.B."/>
            <person name="Miyauchi S."/>
            <person name="Viragh M."/>
            <person name="Kuo A."/>
            <person name="Thoen E."/>
            <person name="Andreopoulos B."/>
            <person name="Lu D."/>
            <person name="Skrede I."/>
            <person name="Drula E."/>
            <person name="Henrissat B."/>
            <person name="Morin E."/>
            <person name="Kohler A."/>
            <person name="Barry K."/>
            <person name="LaButti K."/>
            <person name="Morin E."/>
            <person name="Salamov A."/>
            <person name="Lipzen A."/>
            <person name="Mereny Z."/>
            <person name="Hegedus B."/>
            <person name="Baldrian P."/>
            <person name="Stursova M."/>
            <person name="Weitz H."/>
            <person name="Taylor A."/>
            <person name="Grigoriev I.V."/>
            <person name="Nagy L.G."/>
            <person name="Martin F."/>
            <person name="Kauserud H."/>
        </authorList>
    </citation>
    <scope>NUCLEOTIDE SEQUENCE</scope>
    <source>
        <strain evidence="2">9284</strain>
    </source>
</reference>
<organism evidence="2 3">
    <name type="scientific">Roridomyces roridus</name>
    <dbReference type="NCBI Taxonomy" id="1738132"/>
    <lineage>
        <taxon>Eukaryota</taxon>
        <taxon>Fungi</taxon>
        <taxon>Dikarya</taxon>
        <taxon>Basidiomycota</taxon>
        <taxon>Agaricomycotina</taxon>
        <taxon>Agaricomycetes</taxon>
        <taxon>Agaricomycetidae</taxon>
        <taxon>Agaricales</taxon>
        <taxon>Marasmiineae</taxon>
        <taxon>Mycenaceae</taxon>
        <taxon>Roridomyces</taxon>
    </lineage>
</organism>
<proteinExistence type="predicted"/>
<dbReference type="Pfam" id="PF12937">
    <property type="entry name" value="F-box-like"/>
    <property type="match status" value="1"/>
</dbReference>
<dbReference type="SMART" id="SM00256">
    <property type="entry name" value="FBOX"/>
    <property type="match status" value="1"/>
</dbReference>